<dbReference type="EC" id="3.5.4.4" evidence="6"/>
<dbReference type="GO" id="GO:0046872">
    <property type="term" value="F:metal ion binding"/>
    <property type="evidence" value="ECO:0007669"/>
    <property type="project" value="UniProtKB-KW"/>
</dbReference>
<dbReference type="InterPro" id="IPR006650">
    <property type="entry name" value="A/AMP_deam_AS"/>
</dbReference>
<dbReference type="PANTHER" id="PTHR11409:SF43">
    <property type="entry name" value="ADENOSINE DEAMINASE"/>
    <property type="match status" value="1"/>
</dbReference>
<dbReference type="EMBL" id="CP054580">
    <property type="protein sequence ID" value="QKS23602.1"/>
    <property type="molecule type" value="Genomic_DNA"/>
</dbReference>
<organism evidence="6 7">
    <name type="scientific">Vreelandella titanicae</name>
    <dbReference type="NCBI Taxonomy" id="664683"/>
    <lineage>
        <taxon>Bacteria</taxon>
        <taxon>Pseudomonadati</taxon>
        <taxon>Pseudomonadota</taxon>
        <taxon>Gammaproteobacteria</taxon>
        <taxon>Oceanospirillales</taxon>
        <taxon>Halomonadaceae</taxon>
        <taxon>Vreelandella</taxon>
    </lineage>
</organism>
<evidence type="ECO:0000256" key="5">
    <source>
        <dbReference type="ARBA" id="ARBA00022833"/>
    </source>
</evidence>
<dbReference type="GO" id="GO:0005829">
    <property type="term" value="C:cytosol"/>
    <property type="evidence" value="ECO:0007669"/>
    <property type="project" value="TreeGrafter"/>
</dbReference>
<evidence type="ECO:0000256" key="2">
    <source>
        <dbReference type="ARBA" id="ARBA00006676"/>
    </source>
</evidence>
<keyword evidence="4 6" id="KW-0378">Hydrolase</keyword>
<dbReference type="PANTHER" id="PTHR11409">
    <property type="entry name" value="ADENOSINE DEAMINASE"/>
    <property type="match status" value="1"/>
</dbReference>
<dbReference type="GO" id="GO:0009168">
    <property type="term" value="P:purine ribonucleoside monophosphate biosynthetic process"/>
    <property type="evidence" value="ECO:0007669"/>
    <property type="project" value="InterPro"/>
</dbReference>
<protein>
    <submittedName>
        <fullName evidence="6">Adenosine deaminase</fullName>
        <ecNumber evidence="6">3.5.4.4</ecNumber>
    </submittedName>
</protein>
<sequence length="900" mass="102366">MLSHTGADAAFDASELVAYAKALLTNVEFLRALEARPRVKVGVMLRGVTLPRSRDMMEEVRKAYELGRFARLRYLRPQLSDEAIENRLHRMNRQLERSSNDGSEGHSWRATNTRISGSFVNLLPNLLSMLAETFLREGHDGSLRVRSELLKQWQDLVLVVPPMLITSAWMTPRLFSSESKNHETRSRRSAVERMALWLCDSTLPVDDEPALDYLCRTQGLDEIHMHLNGTTEAEKVWCDALKRPDHVVGALLKRKARDSGIRINIGNGVEHLLRQEDDALTGELLRRRVNDAIALKTALLNKNYEENQGTDPTTCYRKAIHNALPSKKHTRLPKVVHEAWLLCTIFADFTSPNDPSIKRGLMLWHYALLRAQFCRLLVQQVAQVGFDQFQYITLNELREDTEKDFAERFRQIERVQQKGVDYLEGRFAPKITPDRTAALLGQVLRGYLRFLGEEELGEAGTASVSLEYGSLGDLLERVRELELGKKIGRCDHEALKASAVRKNISLSPRRLRLGLVAHFIKMTDVEERQAFYRGGKARSRCRDSIARQQTDQSARALISVIKRTPGLDTLIRGVDAASNERHAGPEVFAPAFRRMRDAGMQRFTYHAGEDFAHIVSGLRAICEAVHFLDLDAGCRIGHATASGLNAETWWRAVDGHVILPLEDRLDDLVFARATLLSNRACTSWLPVIDAEIQSLSMRLWEDPSVSVEHLVDAWQLRRLDPLARKASLRDVEPRLRAEALLHEVSKQSKKTAYELFLRRHGIKTKSDELCRMQEDVVVFRETDVLSLNIIKTLQHCVLKLLHERRIAIETLPSSNVRISIHECYEDHHAQNWLGQETNNALVPVTVSVGSDDPGIFATSLRIEYAHLMRNFRNATSTCNGPDRSEEMITKLCNDSKKYRF</sequence>
<dbReference type="GO" id="GO:0004000">
    <property type="term" value="F:adenosine deaminase activity"/>
    <property type="evidence" value="ECO:0007669"/>
    <property type="project" value="TreeGrafter"/>
</dbReference>
<comment type="cofactor">
    <cofactor evidence="1">
        <name>Zn(2+)</name>
        <dbReference type="ChEBI" id="CHEBI:29105"/>
    </cofactor>
</comment>
<evidence type="ECO:0000256" key="3">
    <source>
        <dbReference type="ARBA" id="ARBA00022723"/>
    </source>
</evidence>
<dbReference type="InterPro" id="IPR006330">
    <property type="entry name" value="Ado/ade_deaminase"/>
</dbReference>
<dbReference type="GO" id="GO:0046103">
    <property type="term" value="P:inosine biosynthetic process"/>
    <property type="evidence" value="ECO:0007669"/>
    <property type="project" value="TreeGrafter"/>
</dbReference>
<reference evidence="6 7" key="1">
    <citation type="submission" date="2019-12" db="EMBL/GenBank/DDBJ databases">
        <title>Genome sequencing and assembly of endphytes of Porphyra tenera.</title>
        <authorList>
            <person name="Park J.M."/>
            <person name="Shin R."/>
            <person name="Jo S.H."/>
        </authorList>
    </citation>
    <scope>NUCLEOTIDE SEQUENCE [LARGE SCALE GENOMIC DNA]</scope>
    <source>
        <strain evidence="6 7">GPM3</strain>
    </source>
</reference>
<dbReference type="SUPFAM" id="SSF51556">
    <property type="entry name" value="Metallo-dependent hydrolases"/>
    <property type="match status" value="2"/>
</dbReference>
<keyword evidence="3" id="KW-0479">Metal-binding</keyword>
<evidence type="ECO:0000313" key="6">
    <source>
        <dbReference type="EMBL" id="QKS23602.1"/>
    </source>
</evidence>
<proteinExistence type="inferred from homology"/>
<keyword evidence="5" id="KW-0862">Zinc</keyword>
<name>A0AAP9NKK9_9GAMM</name>
<evidence type="ECO:0000256" key="4">
    <source>
        <dbReference type="ARBA" id="ARBA00022801"/>
    </source>
</evidence>
<keyword evidence="7" id="KW-1185">Reference proteome</keyword>
<evidence type="ECO:0000256" key="1">
    <source>
        <dbReference type="ARBA" id="ARBA00001947"/>
    </source>
</evidence>
<comment type="similarity">
    <text evidence="2">Belongs to the metallo-dependent hydrolases superfamily. Adenosine and AMP deaminases family.</text>
</comment>
<evidence type="ECO:0000313" key="7">
    <source>
        <dbReference type="Proteomes" id="UP000509761"/>
    </source>
</evidence>
<dbReference type="Proteomes" id="UP000509761">
    <property type="component" value="Chromosome"/>
</dbReference>
<dbReference type="GO" id="GO:0006154">
    <property type="term" value="P:adenosine catabolic process"/>
    <property type="evidence" value="ECO:0007669"/>
    <property type="project" value="TreeGrafter"/>
</dbReference>
<gene>
    <name evidence="6" type="ORF">FX987_01361</name>
</gene>
<dbReference type="AlphaFoldDB" id="A0AAP9NKK9"/>
<dbReference type="GO" id="GO:0043103">
    <property type="term" value="P:hypoxanthine salvage"/>
    <property type="evidence" value="ECO:0007669"/>
    <property type="project" value="TreeGrafter"/>
</dbReference>
<accession>A0AAP9NKK9</accession>
<dbReference type="InterPro" id="IPR032466">
    <property type="entry name" value="Metal_Hydrolase"/>
</dbReference>
<dbReference type="Gene3D" id="3.20.20.140">
    <property type="entry name" value="Metal-dependent hydrolases"/>
    <property type="match status" value="2"/>
</dbReference>
<dbReference type="PROSITE" id="PS00485">
    <property type="entry name" value="A_DEAMINASE"/>
    <property type="match status" value="1"/>
</dbReference>